<dbReference type="GO" id="GO:0009361">
    <property type="term" value="C:succinate-CoA ligase complex (ADP-forming)"/>
    <property type="evidence" value="ECO:0007669"/>
    <property type="project" value="TreeGrafter"/>
</dbReference>
<dbReference type="SUPFAM" id="SSF51735">
    <property type="entry name" value="NAD(P)-binding Rossmann-fold domains"/>
    <property type="match status" value="1"/>
</dbReference>
<gene>
    <name evidence="5" type="ORF">UY74_C0011G0005</name>
</gene>
<dbReference type="InterPro" id="IPR036291">
    <property type="entry name" value="NAD(P)-bd_dom_sf"/>
</dbReference>
<dbReference type="InterPro" id="IPR016102">
    <property type="entry name" value="Succinyl-CoA_synth-like"/>
</dbReference>
<dbReference type="PATRIC" id="fig|1618676.3.peg.263"/>
<dbReference type="InterPro" id="IPR003781">
    <property type="entry name" value="CoA-bd"/>
</dbReference>
<dbReference type="Gene3D" id="3.40.50.261">
    <property type="entry name" value="Succinyl-CoA synthetase domains"/>
    <property type="match status" value="1"/>
</dbReference>
<dbReference type="GO" id="GO:0000166">
    <property type="term" value="F:nucleotide binding"/>
    <property type="evidence" value="ECO:0007669"/>
    <property type="project" value="UniProtKB-KW"/>
</dbReference>
<dbReference type="PANTHER" id="PTHR11117:SF2">
    <property type="entry name" value="SUCCINATE--COA LIGASE [ADP_GDP-FORMING] SUBUNIT ALPHA, MITOCHONDRIAL"/>
    <property type="match status" value="1"/>
</dbReference>
<dbReference type="GO" id="GO:0004775">
    <property type="term" value="F:succinate-CoA ligase (ADP-forming) activity"/>
    <property type="evidence" value="ECO:0007669"/>
    <property type="project" value="TreeGrafter"/>
</dbReference>
<protein>
    <recommendedName>
        <fullName evidence="4">CoA-binding domain-containing protein</fullName>
    </recommendedName>
</protein>
<dbReference type="Gene3D" id="3.40.50.720">
    <property type="entry name" value="NAD(P)-binding Rossmann-like Domain"/>
    <property type="match status" value="1"/>
</dbReference>
<evidence type="ECO:0000313" key="5">
    <source>
        <dbReference type="EMBL" id="KKW31562.1"/>
    </source>
</evidence>
<sequence length="297" mass="31226">MLLREGAKVIGQGITGSEGSRAAKWMVDYGTRVVAGVTPGKGGQTVCGTIPVFNTVKEARDAVGPIDATVVFAPPLRSCDAVVEAIDAGIRLLVVIAEKIPTQDGAYMYAYAKKHGAQIIGPNTTGIINPSKKIKIGLIGGGEPLRMFQPGNVAIVSKSGSVAAEIGVLLKRVGLGISWAVGIGGDRIIGSTYVDILTELEHDPGTKVSVIFGELGGTYEEELAEAIKDGRIKKPVVAFIAGEFTLRLPSEVQFGHAGAIIEGERGRPDHKRRVLREAGAQVANTIDDIVKLVQQNL</sequence>
<dbReference type="SMART" id="SM00881">
    <property type="entry name" value="CoA_binding"/>
    <property type="match status" value="1"/>
</dbReference>
<feature type="domain" description="CoA-binding" evidence="4">
    <location>
        <begin position="2"/>
        <end position="100"/>
    </location>
</feature>
<accession>A0A0G1ZTB8</accession>
<dbReference type="PRINTS" id="PR01798">
    <property type="entry name" value="SCOASYNTHASE"/>
</dbReference>
<evidence type="ECO:0000256" key="1">
    <source>
        <dbReference type="ARBA" id="ARBA00022598"/>
    </source>
</evidence>
<dbReference type="InterPro" id="IPR005810">
    <property type="entry name" value="CoA_lig_alpha"/>
</dbReference>
<dbReference type="PIRSF" id="PIRSF001553">
    <property type="entry name" value="SucCS_alpha"/>
    <property type="match status" value="1"/>
</dbReference>
<dbReference type="EMBL" id="LCRF01000011">
    <property type="protein sequence ID" value="KKW31562.1"/>
    <property type="molecule type" value="Genomic_DNA"/>
</dbReference>
<proteinExistence type="predicted"/>
<dbReference type="Proteomes" id="UP000034445">
    <property type="component" value="Unassembled WGS sequence"/>
</dbReference>
<dbReference type="Pfam" id="PF02629">
    <property type="entry name" value="CoA_binding"/>
    <property type="match status" value="1"/>
</dbReference>
<dbReference type="SUPFAM" id="SSF52210">
    <property type="entry name" value="Succinyl-CoA synthetase domains"/>
    <property type="match status" value="1"/>
</dbReference>
<dbReference type="GO" id="GO:0006099">
    <property type="term" value="P:tricarboxylic acid cycle"/>
    <property type="evidence" value="ECO:0007669"/>
    <property type="project" value="TreeGrafter"/>
</dbReference>
<dbReference type="Pfam" id="PF13607">
    <property type="entry name" value="Succ_CoA_lig"/>
    <property type="match status" value="1"/>
</dbReference>
<keyword evidence="1" id="KW-0436">Ligase</keyword>
<evidence type="ECO:0000259" key="4">
    <source>
        <dbReference type="SMART" id="SM00881"/>
    </source>
</evidence>
<dbReference type="AlphaFoldDB" id="A0A0G1ZTB8"/>
<comment type="caution">
    <text evidence="5">The sequence shown here is derived from an EMBL/GenBank/DDBJ whole genome shotgun (WGS) entry which is preliminary data.</text>
</comment>
<evidence type="ECO:0000256" key="2">
    <source>
        <dbReference type="ARBA" id="ARBA00022741"/>
    </source>
</evidence>
<reference evidence="5 6" key="1">
    <citation type="journal article" date="2015" name="Nature">
        <title>rRNA introns, odd ribosomes, and small enigmatic genomes across a large radiation of phyla.</title>
        <authorList>
            <person name="Brown C.T."/>
            <person name="Hug L.A."/>
            <person name="Thomas B.C."/>
            <person name="Sharon I."/>
            <person name="Castelle C.J."/>
            <person name="Singh A."/>
            <person name="Wilkins M.J."/>
            <person name="Williams K.H."/>
            <person name="Banfield J.F."/>
        </authorList>
    </citation>
    <scope>NUCLEOTIDE SEQUENCE [LARGE SCALE GENOMIC DNA]</scope>
</reference>
<dbReference type="GO" id="GO:0004776">
    <property type="term" value="F:succinate-CoA ligase (GDP-forming) activity"/>
    <property type="evidence" value="ECO:0007669"/>
    <property type="project" value="TreeGrafter"/>
</dbReference>
<feature type="active site" description="Tele-phosphohistidine intermediate" evidence="3">
    <location>
        <position position="256"/>
    </location>
</feature>
<organism evidence="5 6">
    <name type="scientific">Candidatus Kaiserbacteria bacterium GW2011_GWC2_52_8b</name>
    <dbReference type="NCBI Taxonomy" id="1618676"/>
    <lineage>
        <taxon>Bacteria</taxon>
        <taxon>Candidatus Kaiseribacteriota</taxon>
    </lineage>
</organism>
<evidence type="ECO:0000313" key="6">
    <source>
        <dbReference type="Proteomes" id="UP000034445"/>
    </source>
</evidence>
<dbReference type="InterPro" id="IPR032875">
    <property type="entry name" value="Succ_CoA_lig_flav_dom"/>
</dbReference>
<evidence type="ECO:0000256" key="3">
    <source>
        <dbReference type="PIRSR" id="PIRSR001553-1"/>
    </source>
</evidence>
<dbReference type="PANTHER" id="PTHR11117">
    <property type="entry name" value="SUCCINYL-COA LIGASE SUBUNIT ALPHA"/>
    <property type="match status" value="1"/>
</dbReference>
<name>A0A0G1ZTB8_9BACT</name>
<keyword evidence="2" id="KW-0547">Nucleotide-binding</keyword>